<feature type="region of interest" description="Disordered" evidence="8">
    <location>
        <begin position="532"/>
        <end position="591"/>
    </location>
</feature>
<dbReference type="VEuPathDB" id="ToxoDB:CSUI_000556"/>
<feature type="compositionally biased region" description="Acidic residues" evidence="8">
    <location>
        <begin position="796"/>
        <end position="811"/>
    </location>
</feature>
<keyword evidence="11" id="KW-1185">Reference proteome</keyword>
<feature type="compositionally biased region" description="Basic and acidic residues" evidence="8">
    <location>
        <begin position="1053"/>
        <end position="1072"/>
    </location>
</feature>
<evidence type="ECO:0000256" key="6">
    <source>
        <dbReference type="ARBA" id="ARBA00022801"/>
    </source>
</evidence>
<evidence type="ECO:0000256" key="4">
    <source>
        <dbReference type="ARBA" id="ARBA00022670"/>
    </source>
</evidence>
<feature type="compositionally biased region" description="Low complexity" evidence="8">
    <location>
        <begin position="569"/>
        <end position="591"/>
    </location>
</feature>
<sequence length="1196" mass="131882">MAAATVAVASVSHPHRRSLSSSCSARATTPLSSATASFTSSKTTSCTSSSSSSSFTSSYHSFLSSSISKKFTTSQSDTPPDGNSGEAVVVTVASRCIKYVRSSEELDKTSSLSPARHPTPPCLPSDKWLCPSSRIPLQVWRETRRNGAGLVNPHALCFMNAVLQALAYTPGFAEDLLEGRHSRHCPVAQSKKRAHSSLSRGKSREGGQPSQEGVSKGHTPRSDLHSSSSSSLSKDENISFSFCALCKLEDQIKNIHRQNGGCVENRFSACVRQFIWKRFRPGRQEDAHEFLRYLLDALIRSQSSSSLSSSSTGAAGGSKKEAPPEVWMTSYCGQLFGGWLQSSIRCSQCTYSSIRFDACLDVPVDLGGGRGGKGFDSMGGFKSKHEKKWMKKNKKLLKRIGEGDGSGRGNQGVYTLEKALQRFVEKEYLNGENCYNCPQCKRKQPATKQMQIHSPPRILVLPIKRFAVEAMMGGGGFFHSGLFGGSFLMKNHTALSFPCVLNLAPYMSVPHSPPPLSSSSLSSFLSSIEEKKGHVDTTEKSKGLQLMQKNADEENTKDVSEGETCSTRASSSSSLSPSLSPVSSSPSPSEACSSSSSCSPPLYQLYAVVTHSGASLTSGHYRCFVRAPAAGLLEASAAAVASPSSSALHVSSSSSWLMIDDEVVRLVSESMVMHRLQQEAYLLFYSRIPSSQQIHEMTQRRQGKSSRQPGGGGENQRHSGHHEEDEESVEEKEEESSSLDHTSDETDSNTSLPPSTTSSPSEQHDRDNMSDESSLLSEETSEDEDFSVSSPSCSLSDDDGDSSSENEEDEADDFFQRIFKHRMRDRKDRRRHLWQYLMHPERTESESVPRGFLSRKLRQHMKLFLGACRSRNVLSMKKRRFSMDGLMRPRKQEEESSVDDCSCPHLGVPTPEKNIDHEGDIPGTFRTSGSSSPSSCSPPRNASSSNSLKGKHVKALSEEKDKKKRKVDMNRRENMTTMVEQQETEAGKRAVEGEKESLRNFHVVTPEEMRERIAAARSYSRQFGPRGRAGSWSDSEDEEERKGDRNDDDDDKDSSFRRGDKDEKQRAFERLQELQQPKSAKRSRHDREYDRGKIKKVKRKEPKPTVGASVSHSPSSSSSSAAPLVVHQRAAFDQVLAEKLNKGRRFQPRLRGDGDKNKKKKKFFTKNGGGGGGKGGHKKHFTPPRGHFHASKSFKH</sequence>
<feature type="compositionally biased region" description="Basic and acidic residues" evidence="8">
    <location>
        <begin position="985"/>
        <end position="1003"/>
    </location>
</feature>
<dbReference type="InterPro" id="IPR018200">
    <property type="entry name" value="USP_CS"/>
</dbReference>
<feature type="compositionally biased region" description="Low complexity" evidence="8">
    <location>
        <begin position="928"/>
        <end position="947"/>
    </location>
</feature>
<feature type="region of interest" description="Disordered" evidence="8">
    <location>
        <begin position="183"/>
        <end position="234"/>
    </location>
</feature>
<evidence type="ECO:0000256" key="2">
    <source>
        <dbReference type="ARBA" id="ARBA00009085"/>
    </source>
</evidence>
<feature type="compositionally biased region" description="Low complexity" evidence="8">
    <location>
        <begin position="1108"/>
        <end position="1123"/>
    </location>
</feature>
<evidence type="ECO:0000256" key="8">
    <source>
        <dbReference type="SAM" id="MobiDB-lite"/>
    </source>
</evidence>
<dbReference type="GeneID" id="94424001"/>
<dbReference type="PANTHER" id="PTHR24006:SF758">
    <property type="entry name" value="UBIQUITIN CARBOXYL-TERMINAL HYDROLASE 36"/>
    <property type="match status" value="1"/>
</dbReference>
<feature type="domain" description="USP" evidence="9">
    <location>
        <begin position="148"/>
        <end position="688"/>
    </location>
</feature>
<evidence type="ECO:0000256" key="1">
    <source>
        <dbReference type="ARBA" id="ARBA00000707"/>
    </source>
</evidence>
<dbReference type="PROSITE" id="PS50235">
    <property type="entry name" value="USP_3"/>
    <property type="match status" value="1"/>
</dbReference>
<comment type="catalytic activity">
    <reaction evidence="1">
        <text>Thiol-dependent hydrolysis of ester, thioester, amide, peptide and isopeptide bonds formed by the C-terminal Gly of ubiquitin (a 76-residue protein attached to proteins as an intracellular targeting signal).</text>
        <dbReference type="EC" id="3.4.19.12"/>
    </reaction>
</comment>
<dbReference type="GO" id="GO:0016579">
    <property type="term" value="P:protein deubiquitination"/>
    <property type="evidence" value="ECO:0007669"/>
    <property type="project" value="InterPro"/>
</dbReference>
<dbReference type="InterPro" id="IPR001394">
    <property type="entry name" value="Peptidase_C19_UCH"/>
</dbReference>
<dbReference type="GO" id="GO:0005634">
    <property type="term" value="C:nucleus"/>
    <property type="evidence" value="ECO:0007669"/>
    <property type="project" value="TreeGrafter"/>
</dbReference>
<dbReference type="Proteomes" id="UP000221165">
    <property type="component" value="Unassembled WGS sequence"/>
</dbReference>
<dbReference type="GO" id="GO:0006508">
    <property type="term" value="P:proteolysis"/>
    <property type="evidence" value="ECO:0007669"/>
    <property type="project" value="UniProtKB-KW"/>
</dbReference>
<feature type="compositionally biased region" description="Basic and acidic residues" evidence="8">
    <location>
        <begin position="532"/>
        <end position="542"/>
    </location>
</feature>
<dbReference type="GO" id="GO:0005829">
    <property type="term" value="C:cytosol"/>
    <property type="evidence" value="ECO:0007669"/>
    <property type="project" value="TreeGrafter"/>
</dbReference>
<dbReference type="GO" id="GO:0004843">
    <property type="term" value="F:cysteine-type deubiquitinase activity"/>
    <property type="evidence" value="ECO:0007669"/>
    <property type="project" value="UniProtKB-EC"/>
</dbReference>
<evidence type="ECO:0000256" key="3">
    <source>
        <dbReference type="ARBA" id="ARBA00012759"/>
    </source>
</evidence>
<dbReference type="PANTHER" id="PTHR24006">
    <property type="entry name" value="UBIQUITIN CARBOXYL-TERMINAL HYDROLASE"/>
    <property type="match status" value="1"/>
</dbReference>
<dbReference type="Pfam" id="PF00443">
    <property type="entry name" value="UCH"/>
    <property type="match status" value="1"/>
</dbReference>
<evidence type="ECO:0000256" key="5">
    <source>
        <dbReference type="ARBA" id="ARBA00022786"/>
    </source>
</evidence>
<dbReference type="InterPro" id="IPR038765">
    <property type="entry name" value="Papain-like_cys_pep_sf"/>
</dbReference>
<feature type="compositionally biased region" description="Acidic residues" evidence="8">
    <location>
        <begin position="724"/>
        <end position="737"/>
    </location>
</feature>
<dbReference type="PROSITE" id="PS00973">
    <property type="entry name" value="USP_2"/>
    <property type="match status" value="1"/>
</dbReference>
<evidence type="ECO:0000259" key="9">
    <source>
        <dbReference type="PROSITE" id="PS50235"/>
    </source>
</evidence>
<dbReference type="EC" id="3.4.19.12" evidence="3"/>
<dbReference type="InterPro" id="IPR028889">
    <property type="entry name" value="USP"/>
</dbReference>
<protein>
    <recommendedName>
        <fullName evidence="3">ubiquitinyl hydrolase 1</fullName>
        <ecNumber evidence="3">3.4.19.12</ecNumber>
    </recommendedName>
</protein>
<dbReference type="OrthoDB" id="420187at2759"/>
<dbReference type="SUPFAM" id="SSF54001">
    <property type="entry name" value="Cysteine proteinases"/>
    <property type="match status" value="1"/>
</dbReference>
<reference evidence="10 11" key="1">
    <citation type="journal article" date="2017" name="Int. J. Parasitol.">
        <title>The genome of the protozoan parasite Cystoisospora suis and a reverse vaccinology approach to identify vaccine candidates.</title>
        <authorList>
            <person name="Palmieri N."/>
            <person name="Shrestha A."/>
            <person name="Ruttkowski B."/>
            <person name="Beck T."/>
            <person name="Vogl C."/>
            <person name="Tomley F."/>
            <person name="Blake D.P."/>
            <person name="Joachim A."/>
        </authorList>
    </citation>
    <scope>NUCLEOTIDE SEQUENCE [LARGE SCALE GENOMIC DNA]</scope>
    <source>
        <strain evidence="10 11">Wien I</strain>
    </source>
</reference>
<dbReference type="AlphaFoldDB" id="A0A2C6KNK3"/>
<comment type="similarity">
    <text evidence="2">Belongs to the peptidase C19 family.</text>
</comment>
<feature type="compositionally biased region" description="Basic and acidic residues" evidence="8">
    <location>
        <begin position="955"/>
        <end position="974"/>
    </location>
</feature>
<dbReference type="RefSeq" id="XP_067927227.1">
    <property type="nucleotide sequence ID" value="XM_068060790.1"/>
</dbReference>
<feature type="compositionally biased region" description="Basic residues" evidence="8">
    <location>
        <begin position="1175"/>
        <end position="1196"/>
    </location>
</feature>
<dbReference type="Gene3D" id="3.90.70.10">
    <property type="entry name" value="Cysteine proteinases"/>
    <property type="match status" value="1"/>
</dbReference>
<organism evidence="10 11">
    <name type="scientific">Cystoisospora suis</name>
    <dbReference type="NCBI Taxonomy" id="483139"/>
    <lineage>
        <taxon>Eukaryota</taxon>
        <taxon>Sar</taxon>
        <taxon>Alveolata</taxon>
        <taxon>Apicomplexa</taxon>
        <taxon>Conoidasida</taxon>
        <taxon>Coccidia</taxon>
        <taxon>Eucoccidiorida</taxon>
        <taxon>Eimeriorina</taxon>
        <taxon>Sarcocystidae</taxon>
        <taxon>Cystoisospora</taxon>
    </lineage>
</organism>
<keyword evidence="6 10" id="KW-0378">Hydrolase</keyword>
<accession>A0A2C6KNK3</accession>
<keyword evidence="7" id="KW-0788">Thiol protease</keyword>
<dbReference type="EMBL" id="MIGC01000216">
    <property type="protein sequence ID" value="PHJ25581.1"/>
    <property type="molecule type" value="Genomic_DNA"/>
</dbReference>
<keyword evidence="5" id="KW-0833">Ubl conjugation pathway</keyword>
<feature type="region of interest" description="Disordered" evidence="8">
    <location>
        <begin position="884"/>
        <end position="1003"/>
    </location>
</feature>
<feature type="compositionally biased region" description="Low complexity" evidence="8">
    <location>
        <begin position="748"/>
        <end position="761"/>
    </location>
</feature>
<gene>
    <name evidence="10" type="ORF">CSUI_000556</name>
</gene>
<feature type="region of interest" description="Disordered" evidence="8">
    <location>
        <begin position="1142"/>
        <end position="1196"/>
    </location>
</feature>
<feature type="region of interest" description="Disordered" evidence="8">
    <location>
        <begin position="693"/>
        <end position="811"/>
    </location>
</feature>
<evidence type="ECO:0000313" key="10">
    <source>
        <dbReference type="EMBL" id="PHJ25581.1"/>
    </source>
</evidence>
<feature type="compositionally biased region" description="Basic and acidic residues" evidence="8">
    <location>
        <begin position="550"/>
        <end position="560"/>
    </location>
</feature>
<dbReference type="InterPro" id="IPR050164">
    <property type="entry name" value="Peptidase_C19"/>
</dbReference>
<keyword evidence="4" id="KW-0645">Protease</keyword>
<comment type="caution">
    <text evidence="10">The sequence shown here is derived from an EMBL/GenBank/DDBJ whole genome shotgun (WGS) entry which is preliminary data.</text>
</comment>
<feature type="region of interest" description="Disordered" evidence="8">
    <location>
        <begin position="1015"/>
        <end position="1123"/>
    </location>
</feature>
<proteinExistence type="inferred from homology"/>
<evidence type="ECO:0000256" key="7">
    <source>
        <dbReference type="ARBA" id="ARBA00022807"/>
    </source>
</evidence>
<name>A0A2C6KNK3_9APIC</name>
<evidence type="ECO:0000313" key="11">
    <source>
        <dbReference type="Proteomes" id="UP000221165"/>
    </source>
</evidence>